<sequence length="561" mass="63045">MIKWSELRVPNNFKLTEKGVYFIDKNKHHRFLLPPIALVSGTSSREDGTESYKLQYISSGSQLKERVVPASSLTSREIESWAAFGVNVTPMNKNFLLQYLMEQRRLIPIITVYSNVGWLDDNCFGTNEIISLDGRENSKLNNSAFDLLPRGSRKAWFEMWSQLSDSIPLQLALTIGLTAPLLKPLSKDYPDLETLIFSIVGNSSTGKSSMLSLLLSTSGAVQPMQEGSLFQSWSSTSTALSLRLNGNHGIVQGLDELSRFKGRNITDTLYNLSSGTEKARATKSVNIREAASWQTTIVSTGEHGFLDGFAAENQGLKMRIVEYNASQPWTRSSEEAELIKRVCASNYGWLLPEYIRFLLSSLTQVRVEFPKCVQSVKQMMPKSPYRDRISVKLAVVKLAAELANATWSEIDIDVEAVMTLLVNNTTSTWSTDLGDRMYGKLLDYLKAHQASLMLEDAPGYLQSRMIGTVTMETEPTKMFVNLYPEEYKRIVTDELGAQSDRVVSSALKEKGYLKTDTDRNTLRRTCNGKRTTVVSVVIPTSEEKSFVLRKSWDKDGIRKQY</sequence>
<evidence type="ECO:0000259" key="2">
    <source>
        <dbReference type="Pfam" id="PF18662"/>
    </source>
</evidence>
<proteinExistence type="predicted"/>
<feature type="domain" description="DUF927" evidence="1">
    <location>
        <begin position="13"/>
        <end position="290"/>
    </location>
</feature>
<evidence type="ECO:0000259" key="1">
    <source>
        <dbReference type="Pfam" id="PF06048"/>
    </source>
</evidence>
<dbReference type="InterPro" id="IPR040538">
    <property type="entry name" value="Cch_HTH"/>
</dbReference>
<dbReference type="Pfam" id="PF06048">
    <property type="entry name" value="DUF927"/>
    <property type="match status" value="1"/>
</dbReference>
<name>A0AA41ERZ2_LEVBR</name>
<dbReference type="EMBL" id="JAERKF010000027">
    <property type="protein sequence ID" value="MBS1011791.1"/>
    <property type="molecule type" value="Genomic_DNA"/>
</dbReference>
<protein>
    <submittedName>
        <fullName evidence="3">DUF927 domain-containing protein</fullName>
    </submittedName>
</protein>
<reference evidence="3" key="2">
    <citation type="submission" date="2022-09" db="EMBL/GenBank/DDBJ databases">
        <title>Genome-inferred correspondence between phylogeny and metabolic traits in the wild Drosophila gut microbiome.</title>
        <authorList>
            <person name="Bueno E."/>
            <person name="Blow F."/>
            <person name="Douglas A.E."/>
        </authorList>
    </citation>
    <scope>NUCLEOTIDE SEQUENCE</scope>
    <source>
        <strain evidence="3">Dm-2019-70</strain>
    </source>
</reference>
<comment type="caution">
    <text evidence="3">The sequence shown here is derived from an EMBL/GenBank/DDBJ whole genome shotgun (WGS) entry which is preliminary data.</text>
</comment>
<dbReference type="InterPro" id="IPR009270">
    <property type="entry name" value="DUF927"/>
</dbReference>
<reference evidence="3" key="1">
    <citation type="submission" date="2020-12" db="EMBL/GenBank/DDBJ databases">
        <authorList>
            <person name="Mcmullen J.G."/>
        </authorList>
    </citation>
    <scope>NUCLEOTIDE SEQUENCE</scope>
    <source>
        <strain evidence="3">Dm-2019-70</strain>
    </source>
</reference>
<dbReference type="AlphaFoldDB" id="A0AA41ERZ2"/>
<gene>
    <name evidence="3" type="ORF">JK167_13345</name>
</gene>
<accession>A0AA41ERZ2</accession>
<dbReference type="Proteomes" id="UP000676478">
    <property type="component" value="Unassembled WGS sequence"/>
</dbReference>
<evidence type="ECO:0000313" key="4">
    <source>
        <dbReference type="Proteomes" id="UP000676478"/>
    </source>
</evidence>
<feature type="domain" description="Cch helix turn helix" evidence="2">
    <location>
        <begin position="432"/>
        <end position="539"/>
    </location>
</feature>
<dbReference type="Pfam" id="PF18662">
    <property type="entry name" value="HTH_56"/>
    <property type="match status" value="1"/>
</dbReference>
<dbReference type="RefSeq" id="WP_211756891.1">
    <property type="nucleotide sequence ID" value="NZ_JAERKF010000027.1"/>
</dbReference>
<organism evidence="3 4">
    <name type="scientific">Levilactobacillus brevis</name>
    <name type="common">Lactobacillus brevis</name>
    <dbReference type="NCBI Taxonomy" id="1580"/>
    <lineage>
        <taxon>Bacteria</taxon>
        <taxon>Bacillati</taxon>
        <taxon>Bacillota</taxon>
        <taxon>Bacilli</taxon>
        <taxon>Lactobacillales</taxon>
        <taxon>Lactobacillaceae</taxon>
        <taxon>Levilactobacillus</taxon>
    </lineage>
</organism>
<evidence type="ECO:0000313" key="3">
    <source>
        <dbReference type="EMBL" id="MBS1011791.1"/>
    </source>
</evidence>